<keyword evidence="1" id="KW-0812">Transmembrane</keyword>
<dbReference type="RefSeq" id="WP_184226216.1">
    <property type="nucleotide sequence ID" value="NZ_JACHDE010000003.1"/>
</dbReference>
<comment type="caution">
    <text evidence="2">The sequence shown here is derived from an EMBL/GenBank/DDBJ whole genome shotgun (WGS) entry which is preliminary data.</text>
</comment>
<dbReference type="Proteomes" id="UP000592820">
    <property type="component" value="Unassembled WGS sequence"/>
</dbReference>
<dbReference type="AlphaFoldDB" id="A0A7W8L5F6"/>
<evidence type="ECO:0000313" key="3">
    <source>
        <dbReference type="Proteomes" id="UP000592820"/>
    </source>
</evidence>
<reference evidence="2 3" key="1">
    <citation type="submission" date="2020-08" db="EMBL/GenBank/DDBJ databases">
        <title>Genomic Encyclopedia of Type Strains, Phase IV (KMG-V): Genome sequencing to study the core and pangenomes of soil and plant-associated prokaryotes.</title>
        <authorList>
            <person name="Whitman W."/>
        </authorList>
    </citation>
    <scope>NUCLEOTIDE SEQUENCE [LARGE SCALE GENOMIC DNA]</scope>
    <source>
        <strain evidence="2 3">JPY162</strain>
    </source>
</reference>
<keyword evidence="1" id="KW-1133">Transmembrane helix</keyword>
<protein>
    <submittedName>
        <fullName evidence="2">Uncharacterized protein</fullName>
    </submittedName>
</protein>
<evidence type="ECO:0000256" key="1">
    <source>
        <dbReference type="SAM" id="Phobius"/>
    </source>
</evidence>
<proteinExistence type="predicted"/>
<evidence type="ECO:0000313" key="2">
    <source>
        <dbReference type="EMBL" id="MBB5400553.1"/>
    </source>
</evidence>
<keyword evidence="1" id="KW-0472">Membrane</keyword>
<feature type="transmembrane region" description="Helical" evidence="1">
    <location>
        <begin position="118"/>
        <end position="138"/>
    </location>
</feature>
<sequence>MERQAKVTQISEAYNWLLTHRPEMLERLRARGPAMQAVLSRADAAGPKEEKEQLLLAEATFLIEVAAETFPVIKSSIGRADQRMVVSHVLALSTKVVTLLSSGATLLILSLSTAIGKAQWTAVISLLASMLALFDGHFNQIGKGKHRLTAEEAVRKLADLDFQLRQAESELKWHIERVVAGKTLVACINKTNVIYADINRLAVPLRTLPAVANRPV</sequence>
<dbReference type="EMBL" id="JACHDE010000003">
    <property type="protein sequence ID" value="MBB5400553.1"/>
    <property type="molecule type" value="Genomic_DNA"/>
</dbReference>
<accession>A0A7W8L5F6</accession>
<organism evidence="2 3">
    <name type="scientific">Paraburkholderia youngii</name>
    <dbReference type="NCBI Taxonomy" id="2782701"/>
    <lineage>
        <taxon>Bacteria</taxon>
        <taxon>Pseudomonadati</taxon>
        <taxon>Pseudomonadota</taxon>
        <taxon>Betaproteobacteria</taxon>
        <taxon>Burkholderiales</taxon>
        <taxon>Burkholderiaceae</taxon>
        <taxon>Paraburkholderia</taxon>
    </lineage>
</organism>
<feature type="transmembrane region" description="Helical" evidence="1">
    <location>
        <begin position="89"/>
        <end position="112"/>
    </location>
</feature>
<name>A0A7W8L5F6_9BURK</name>
<gene>
    <name evidence="2" type="ORF">HDG41_002602</name>
</gene>